<comment type="caution">
    <text evidence="4">The sequence shown here is derived from an EMBL/GenBank/DDBJ whole genome shotgun (WGS) entry which is preliminary data.</text>
</comment>
<keyword evidence="5" id="KW-1185">Reference proteome</keyword>
<gene>
    <name evidence="4" type="ORF">KSP40_PGU001911</name>
</gene>
<evidence type="ECO:0000313" key="4">
    <source>
        <dbReference type="EMBL" id="KAK8960882.1"/>
    </source>
</evidence>
<name>A0ABR2M9M9_9ASPA</name>
<evidence type="ECO:0000259" key="3">
    <source>
        <dbReference type="Pfam" id="PF04570"/>
    </source>
</evidence>
<evidence type="ECO:0000256" key="1">
    <source>
        <dbReference type="ARBA" id="ARBA00009374"/>
    </source>
</evidence>
<dbReference type="Pfam" id="PF04570">
    <property type="entry name" value="zf-FLZ"/>
    <property type="match status" value="1"/>
</dbReference>
<evidence type="ECO:0000256" key="2">
    <source>
        <dbReference type="ARBA" id="ARBA00022723"/>
    </source>
</evidence>
<dbReference type="EMBL" id="JBBWWR010000010">
    <property type="protein sequence ID" value="KAK8960882.1"/>
    <property type="molecule type" value="Genomic_DNA"/>
</dbReference>
<evidence type="ECO:0000313" key="5">
    <source>
        <dbReference type="Proteomes" id="UP001412067"/>
    </source>
</evidence>
<sequence length="164" mass="18856">MACSIHSRHSSPFPQDLFQGRDFATSDESGGGLISEDSLLLNRLPSKMCATWPRVLEGDLSYFHSYASLRQRLLVDPYNEGWKKIFRSSHEQSSVAKSRILIDRSYLCRKELNHQKEVYMYRLETPFTFPLTLFCVFLKEFGGQRTSSPQVGLNQVLCARHGME</sequence>
<protein>
    <recommendedName>
        <fullName evidence="3">FLZ-type domain-containing protein</fullName>
    </recommendedName>
</protein>
<dbReference type="InterPro" id="IPR007650">
    <property type="entry name" value="Zf-FLZ_dom"/>
</dbReference>
<accession>A0ABR2M9M9</accession>
<dbReference type="Proteomes" id="UP001412067">
    <property type="component" value="Unassembled WGS sequence"/>
</dbReference>
<organism evidence="4 5">
    <name type="scientific">Platanthera guangdongensis</name>
    <dbReference type="NCBI Taxonomy" id="2320717"/>
    <lineage>
        <taxon>Eukaryota</taxon>
        <taxon>Viridiplantae</taxon>
        <taxon>Streptophyta</taxon>
        <taxon>Embryophyta</taxon>
        <taxon>Tracheophyta</taxon>
        <taxon>Spermatophyta</taxon>
        <taxon>Magnoliopsida</taxon>
        <taxon>Liliopsida</taxon>
        <taxon>Asparagales</taxon>
        <taxon>Orchidaceae</taxon>
        <taxon>Orchidoideae</taxon>
        <taxon>Orchideae</taxon>
        <taxon>Orchidinae</taxon>
        <taxon>Platanthera</taxon>
    </lineage>
</organism>
<reference evidence="4 5" key="1">
    <citation type="journal article" date="2022" name="Nat. Plants">
        <title>Genomes of leafy and leafless Platanthera orchids illuminate the evolution of mycoheterotrophy.</title>
        <authorList>
            <person name="Li M.H."/>
            <person name="Liu K.W."/>
            <person name="Li Z."/>
            <person name="Lu H.C."/>
            <person name="Ye Q.L."/>
            <person name="Zhang D."/>
            <person name="Wang J.Y."/>
            <person name="Li Y.F."/>
            <person name="Zhong Z.M."/>
            <person name="Liu X."/>
            <person name="Yu X."/>
            <person name="Liu D.K."/>
            <person name="Tu X.D."/>
            <person name="Liu B."/>
            <person name="Hao Y."/>
            <person name="Liao X.Y."/>
            <person name="Jiang Y.T."/>
            <person name="Sun W.H."/>
            <person name="Chen J."/>
            <person name="Chen Y.Q."/>
            <person name="Ai Y."/>
            <person name="Zhai J.W."/>
            <person name="Wu S.S."/>
            <person name="Zhou Z."/>
            <person name="Hsiao Y.Y."/>
            <person name="Wu W.L."/>
            <person name="Chen Y.Y."/>
            <person name="Lin Y.F."/>
            <person name="Hsu J.L."/>
            <person name="Li C.Y."/>
            <person name="Wang Z.W."/>
            <person name="Zhao X."/>
            <person name="Zhong W.Y."/>
            <person name="Ma X.K."/>
            <person name="Ma L."/>
            <person name="Huang J."/>
            <person name="Chen G.Z."/>
            <person name="Huang M.Z."/>
            <person name="Huang L."/>
            <person name="Peng D.H."/>
            <person name="Luo Y.B."/>
            <person name="Zou S.Q."/>
            <person name="Chen S.P."/>
            <person name="Lan S."/>
            <person name="Tsai W.C."/>
            <person name="Van de Peer Y."/>
            <person name="Liu Z.J."/>
        </authorList>
    </citation>
    <scope>NUCLEOTIDE SEQUENCE [LARGE SCALE GENOMIC DNA]</scope>
    <source>
        <strain evidence="4">Lor288</strain>
    </source>
</reference>
<keyword evidence="2" id="KW-0479">Metal-binding</keyword>
<proteinExistence type="inferred from homology"/>
<comment type="similarity">
    <text evidence="1">Belongs to the FLZ family.</text>
</comment>
<feature type="domain" description="FLZ-type" evidence="3">
    <location>
        <begin position="102"/>
        <end position="127"/>
    </location>
</feature>